<keyword evidence="3" id="KW-1185">Reference proteome</keyword>
<keyword evidence="2" id="KW-0813">Transport</keyword>
<evidence type="ECO:0000313" key="3">
    <source>
        <dbReference type="Proteomes" id="UP000635828"/>
    </source>
</evidence>
<dbReference type="RefSeq" id="WP_024729433.1">
    <property type="nucleotide sequence ID" value="NZ_JACOOS010000041.1"/>
</dbReference>
<accession>A0ABR7FVP3</accession>
<evidence type="ECO:0000259" key="1">
    <source>
        <dbReference type="PROSITE" id="PS51094"/>
    </source>
</evidence>
<dbReference type="EMBL" id="JACOOS010000041">
    <property type="protein sequence ID" value="MBC5679272.1"/>
    <property type="molecule type" value="Genomic_DNA"/>
</dbReference>
<protein>
    <submittedName>
        <fullName evidence="2">PTS sugar transporter subunit IIA</fullName>
    </submittedName>
</protein>
<dbReference type="InterPro" id="IPR002178">
    <property type="entry name" value="PTS_EIIA_type-2_dom"/>
</dbReference>
<proteinExistence type="predicted"/>
<dbReference type="PANTHER" id="PTHR47738">
    <property type="entry name" value="PTS SYSTEM FRUCTOSE-LIKE EIIA COMPONENT-RELATED"/>
    <property type="match status" value="1"/>
</dbReference>
<dbReference type="Pfam" id="PF00359">
    <property type="entry name" value="PTS_EIIA_2"/>
    <property type="match status" value="1"/>
</dbReference>
<dbReference type="InterPro" id="IPR051541">
    <property type="entry name" value="PTS_SugarTrans_NitroReg"/>
</dbReference>
<name>A0ABR7FVP3_9FIRM</name>
<comment type="caution">
    <text evidence="2">The sequence shown here is derived from an EMBL/GenBank/DDBJ whole genome shotgun (WGS) entry which is preliminary data.</text>
</comment>
<sequence length="156" mass="17750">MNIEDLMTEEKILLHADIHTKEEMIEQLSGLLTGGTDSKTKSRLMKEVWKREKDGFTAIGNSVALAHAVSDIISEVSIVCIRSEHEIDWAPQQHVNKNRMVRLVFLFVIPEIMVDDEDREELEVLKQVVLKAGRTEIVQGLLKAVDKEEFRNIISG</sequence>
<dbReference type="PANTHER" id="PTHR47738:SF2">
    <property type="entry name" value="PTS SYSTEM FRUCTOSE-LIKE EIIA COMPONENT"/>
    <property type="match status" value="1"/>
</dbReference>
<organism evidence="2 3">
    <name type="scientific">Anaerostipes hominis</name>
    <name type="common">ex Liu et al. 2021</name>
    <dbReference type="NCBI Taxonomy" id="2763018"/>
    <lineage>
        <taxon>Bacteria</taxon>
        <taxon>Bacillati</taxon>
        <taxon>Bacillota</taxon>
        <taxon>Clostridia</taxon>
        <taxon>Lachnospirales</taxon>
        <taxon>Lachnospiraceae</taxon>
        <taxon>Anaerostipes</taxon>
    </lineage>
</organism>
<dbReference type="SUPFAM" id="SSF55804">
    <property type="entry name" value="Phoshotransferase/anion transport protein"/>
    <property type="match status" value="1"/>
</dbReference>
<dbReference type="Proteomes" id="UP000635828">
    <property type="component" value="Unassembled WGS sequence"/>
</dbReference>
<feature type="domain" description="PTS EIIA type-2" evidence="1">
    <location>
        <begin position="5"/>
        <end position="156"/>
    </location>
</feature>
<reference evidence="2 3" key="1">
    <citation type="submission" date="2020-08" db="EMBL/GenBank/DDBJ databases">
        <title>Genome public.</title>
        <authorList>
            <person name="Liu C."/>
            <person name="Sun Q."/>
        </authorList>
    </citation>
    <scope>NUCLEOTIDE SEQUENCE [LARGE SCALE GENOMIC DNA]</scope>
    <source>
        <strain evidence="2 3">NSJ-7</strain>
    </source>
</reference>
<keyword evidence="2" id="KW-0762">Sugar transport</keyword>
<dbReference type="InterPro" id="IPR016152">
    <property type="entry name" value="PTrfase/Anion_transptr"/>
</dbReference>
<gene>
    <name evidence="2" type="ORF">H8S22_17525</name>
</gene>
<dbReference type="Gene3D" id="3.40.930.10">
    <property type="entry name" value="Mannitol-specific EII, Chain A"/>
    <property type="match status" value="1"/>
</dbReference>
<dbReference type="PROSITE" id="PS51094">
    <property type="entry name" value="PTS_EIIA_TYPE_2"/>
    <property type="match status" value="1"/>
</dbReference>
<evidence type="ECO:0000313" key="2">
    <source>
        <dbReference type="EMBL" id="MBC5679272.1"/>
    </source>
</evidence>